<comment type="caution">
    <text evidence="2">The sequence shown here is derived from an EMBL/GenBank/DDBJ whole genome shotgun (WGS) entry which is preliminary data.</text>
</comment>
<keyword evidence="3" id="KW-1185">Reference proteome</keyword>
<feature type="compositionally biased region" description="Polar residues" evidence="1">
    <location>
        <begin position="1"/>
        <end position="23"/>
    </location>
</feature>
<evidence type="ECO:0000313" key="3">
    <source>
        <dbReference type="Proteomes" id="UP000323000"/>
    </source>
</evidence>
<dbReference type="PANTHER" id="PTHR33828:SF1">
    <property type="entry name" value="OS05G0596200 PROTEIN"/>
    <property type="match status" value="1"/>
</dbReference>
<feature type="compositionally biased region" description="Low complexity" evidence="1">
    <location>
        <begin position="64"/>
        <end position="82"/>
    </location>
</feature>
<sequence length="297" mass="33047">MATETKPSGSRVRSSNQDGSSSKGKVDYSSVNKKKIDSSIRSHSSDSKQLKSASNPTKIEVKSKTTSSSTKPASSSSKPASISSKIASISLKTTTTTTTRVREKKVFTLPGQKFDPPEEREPLRIFYESLWNQIPTSEMAEFCMELVDFANIPEGLGSKENDGPEGEGCSMDNTDKGTELISYVIHVVERIKKDEERSVLLHLEVVLSSLNCWMMEHGLLSPDRAKKAHERKQRKQMEIRLGIKTPIKTPNLTTSRPESSQRQQQASKNGDAKAKKRIIKDSDDDDDFILSPKRRKG</sequence>
<feature type="compositionally biased region" description="Basic and acidic residues" evidence="1">
    <location>
        <begin position="34"/>
        <end position="49"/>
    </location>
</feature>
<dbReference type="AlphaFoldDB" id="A0A5C7I0T3"/>
<accession>A0A5C7I0T3</accession>
<feature type="region of interest" description="Disordered" evidence="1">
    <location>
        <begin position="223"/>
        <end position="297"/>
    </location>
</feature>
<reference evidence="3" key="1">
    <citation type="journal article" date="2019" name="Gigascience">
        <title>De novo genome assembly of the endangered Acer yangbiense, a plant species with extremely small populations endemic to Yunnan Province, China.</title>
        <authorList>
            <person name="Yang J."/>
            <person name="Wariss H.M."/>
            <person name="Tao L."/>
            <person name="Zhang R."/>
            <person name="Yun Q."/>
            <person name="Hollingsworth P."/>
            <person name="Dao Z."/>
            <person name="Luo G."/>
            <person name="Guo H."/>
            <person name="Ma Y."/>
            <person name="Sun W."/>
        </authorList>
    </citation>
    <scope>NUCLEOTIDE SEQUENCE [LARGE SCALE GENOMIC DNA]</scope>
    <source>
        <strain evidence="3">cv. Malutang</strain>
    </source>
</reference>
<feature type="compositionally biased region" description="Polar residues" evidence="1">
    <location>
        <begin position="248"/>
        <end position="268"/>
    </location>
</feature>
<dbReference type="Proteomes" id="UP000323000">
    <property type="component" value="Chromosome 5"/>
</dbReference>
<protein>
    <submittedName>
        <fullName evidence="2">Uncharacterized protein</fullName>
    </submittedName>
</protein>
<dbReference type="EMBL" id="VAHF01000005">
    <property type="protein sequence ID" value="TXG62002.1"/>
    <property type="molecule type" value="Genomic_DNA"/>
</dbReference>
<gene>
    <name evidence="2" type="ORF">EZV62_013365</name>
</gene>
<proteinExistence type="predicted"/>
<name>A0A5C7I0T3_9ROSI</name>
<organism evidence="2 3">
    <name type="scientific">Acer yangbiense</name>
    <dbReference type="NCBI Taxonomy" id="1000413"/>
    <lineage>
        <taxon>Eukaryota</taxon>
        <taxon>Viridiplantae</taxon>
        <taxon>Streptophyta</taxon>
        <taxon>Embryophyta</taxon>
        <taxon>Tracheophyta</taxon>
        <taxon>Spermatophyta</taxon>
        <taxon>Magnoliopsida</taxon>
        <taxon>eudicotyledons</taxon>
        <taxon>Gunneridae</taxon>
        <taxon>Pentapetalae</taxon>
        <taxon>rosids</taxon>
        <taxon>malvids</taxon>
        <taxon>Sapindales</taxon>
        <taxon>Sapindaceae</taxon>
        <taxon>Hippocastanoideae</taxon>
        <taxon>Acereae</taxon>
        <taxon>Acer</taxon>
    </lineage>
</organism>
<dbReference type="OrthoDB" id="361835at2759"/>
<evidence type="ECO:0000256" key="1">
    <source>
        <dbReference type="SAM" id="MobiDB-lite"/>
    </source>
</evidence>
<evidence type="ECO:0000313" key="2">
    <source>
        <dbReference type="EMBL" id="TXG62002.1"/>
    </source>
</evidence>
<feature type="region of interest" description="Disordered" evidence="1">
    <location>
        <begin position="1"/>
        <end position="82"/>
    </location>
</feature>
<dbReference type="PANTHER" id="PTHR33828">
    <property type="entry name" value="OS05G0596200 PROTEIN"/>
    <property type="match status" value="1"/>
</dbReference>